<reference evidence="18" key="1">
    <citation type="submission" date="2022-08" db="EMBL/GenBank/DDBJ databases">
        <authorList>
            <person name="Vandamme P."/>
            <person name="Hettiarachchi A."/>
            <person name="Peeters C."/>
            <person name="Cnockaert M."/>
            <person name="Carlier A."/>
        </authorList>
    </citation>
    <scope>NUCLEOTIDE SEQUENCE</scope>
    <source>
        <strain evidence="18">LMG 31809</strain>
    </source>
</reference>
<feature type="short sequence motif" description="TonB C-terminal box" evidence="13">
    <location>
        <begin position="715"/>
        <end position="732"/>
    </location>
</feature>
<gene>
    <name evidence="18" type="ORF">NYP16_09760</name>
</gene>
<comment type="similarity">
    <text evidence="12 14">Belongs to the TonB-dependent receptor family.</text>
</comment>
<dbReference type="GO" id="GO:0006826">
    <property type="term" value="P:iron ion transport"/>
    <property type="evidence" value="ECO:0007669"/>
    <property type="project" value="UniProtKB-KW"/>
</dbReference>
<comment type="caution">
    <text evidence="18">The sequence shown here is derived from an EMBL/GenBank/DDBJ whole genome shotgun (WGS) entry which is preliminary data.</text>
</comment>
<dbReference type="Pfam" id="PF00593">
    <property type="entry name" value="TonB_dep_Rec_b-barrel"/>
    <property type="match status" value="1"/>
</dbReference>
<protein>
    <submittedName>
        <fullName evidence="18">TonB-dependent receptor</fullName>
    </submittedName>
</protein>
<dbReference type="Pfam" id="PF07715">
    <property type="entry name" value="Plug"/>
    <property type="match status" value="1"/>
</dbReference>
<keyword evidence="3 12" id="KW-1134">Transmembrane beta strand</keyword>
<evidence type="ECO:0000256" key="9">
    <source>
        <dbReference type="ARBA" id="ARBA00023077"/>
    </source>
</evidence>
<organism evidence="18 19">
    <name type="scientific">Govanella unica</name>
    <dbReference type="NCBI Taxonomy" id="2975056"/>
    <lineage>
        <taxon>Bacteria</taxon>
        <taxon>Pseudomonadati</taxon>
        <taxon>Pseudomonadota</taxon>
        <taxon>Alphaproteobacteria</taxon>
        <taxon>Emcibacterales</taxon>
        <taxon>Govanellaceae</taxon>
        <taxon>Govanella</taxon>
    </lineage>
</organism>
<evidence type="ECO:0000313" key="18">
    <source>
        <dbReference type="EMBL" id="MDA5194235.1"/>
    </source>
</evidence>
<feature type="domain" description="TonB-dependent receptor-like beta-barrel" evidence="16">
    <location>
        <begin position="275"/>
        <end position="695"/>
    </location>
</feature>
<keyword evidence="6 15" id="KW-0732">Signal</keyword>
<evidence type="ECO:0000256" key="15">
    <source>
        <dbReference type="SAM" id="SignalP"/>
    </source>
</evidence>
<evidence type="ECO:0000256" key="7">
    <source>
        <dbReference type="ARBA" id="ARBA00023004"/>
    </source>
</evidence>
<dbReference type="PROSITE" id="PS01156">
    <property type="entry name" value="TONB_DEPENDENT_REC_2"/>
    <property type="match status" value="1"/>
</dbReference>
<evidence type="ECO:0000256" key="6">
    <source>
        <dbReference type="ARBA" id="ARBA00022729"/>
    </source>
</evidence>
<dbReference type="PANTHER" id="PTHR32552">
    <property type="entry name" value="FERRICHROME IRON RECEPTOR-RELATED"/>
    <property type="match status" value="1"/>
</dbReference>
<evidence type="ECO:0000259" key="17">
    <source>
        <dbReference type="Pfam" id="PF07715"/>
    </source>
</evidence>
<keyword evidence="5 12" id="KW-0812">Transmembrane</keyword>
<evidence type="ECO:0000256" key="12">
    <source>
        <dbReference type="PROSITE-ProRule" id="PRU01360"/>
    </source>
</evidence>
<evidence type="ECO:0000256" key="13">
    <source>
        <dbReference type="PROSITE-ProRule" id="PRU10144"/>
    </source>
</evidence>
<keyword evidence="9 14" id="KW-0798">TonB box</keyword>
<evidence type="ECO:0000256" key="11">
    <source>
        <dbReference type="ARBA" id="ARBA00023237"/>
    </source>
</evidence>
<dbReference type="AlphaFoldDB" id="A0A9X3Z7G8"/>
<dbReference type="EMBL" id="JANWOI010000003">
    <property type="protein sequence ID" value="MDA5194235.1"/>
    <property type="molecule type" value="Genomic_DNA"/>
</dbReference>
<dbReference type="CDD" id="cd01347">
    <property type="entry name" value="ligand_gated_channel"/>
    <property type="match status" value="1"/>
</dbReference>
<dbReference type="Gene3D" id="2.40.170.20">
    <property type="entry name" value="TonB-dependent receptor, beta-barrel domain"/>
    <property type="match status" value="1"/>
</dbReference>
<feature type="chain" id="PRO_5040794416" evidence="15">
    <location>
        <begin position="27"/>
        <end position="732"/>
    </location>
</feature>
<evidence type="ECO:0000256" key="14">
    <source>
        <dbReference type="RuleBase" id="RU003357"/>
    </source>
</evidence>
<evidence type="ECO:0000256" key="3">
    <source>
        <dbReference type="ARBA" id="ARBA00022452"/>
    </source>
</evidence>
<dbReference type="Proteomes" id="UP001141619">
    <property type="component" value="Unassembled WGS sequence"/>
</dbReference>
<evidence type="ECO:0000259" key="16">
    <source>
        <dbReference type="Pfam" id="PF00593"/>
    </source>
</evidence>
<keyword evidence="18" id="KW-0675">Receptor</keyword>
<sequence length="732" mass="81425">MIRVPQMSPRLVSTSFLAFLMVPAEASAIEEITVTARRREETVQQAPLAVSAFSRERLDQMQAQTLADIERSVPNLNLIQAHGSSSTASIFLRGIGQSDGLQTFDPGIGVYVDGVYLARVQGALLWLSDVERIEVLRGPQGTLYGRNSVGGAIKVISRRPDMERLTGNAEVTYGRFNRLTGKAYLSTPVVRDKLALSLAALSSSRDGIVTDRSTGRRYNDDDNTSFHAILRAEPSDALSLTLNADYTRQRTALTLGRAEADLRTVEGALLKPAPGAGNRYDYSGRTSFKGHEGQKLDHWGLSFAVDGKLDDHLTLSSLTAYRSLKPNIYMDIDASKFQLIDSFNDLRQHQLSQEFQLKYDSRRVDAIVGIYYLSESNKAHNEAYANDYATYFKIPATSVAYSDDHLETRSYAGFGQLSLHATDALSITAGLRYSYDEKYFTRDVHAIFGPPLTVLSRSYSLAQGNSWHAWTPSLTLDYQWSPELMTYASAARGYKSGGMNGRANSDAELRPYAPEYVWTYEGGVKSRWLDSRLRMNGAIFYSDYKNFQARVAEVLNANLILPVFSFPVINAARMENYGAELELSATPAERFNVTANIGYLNASYKNFIDASRDRSNDHPAFAPKWTVNLAADYTIELGAAGHVMLRTDANYKSKHWLSVDNRDVLTQDGYWLFNAGMRYNPAHGGWYLAAAVRNIGGRIYKTDAHEFSSVANVQTAYYGDPRSWTISAGVNF</sequence>
<keyword evidence="10 12" id="KW-0472">Membrane</keyword>
<evidence type="ECO:0000256" key="2">
    <source>
        <dbReference type="ARBA" id="ARBA00022448"/>
    </source>
</evidence>
<feature type="domain" description="TonB-dependent receptor plug" evidence="17">
    <location>
        <begin position="43"/>
        <end position="152"/>
    </location>
</feature>
<evidence type="ECO:0000256" key="8">
    <source>
        <dbReference type="ARBA" id="ARBA00023065"/>
    </source>
</evidence>
<dbReference type="InterPro" id="IPR000531">
    <property type="entry name" value="Beta-barrel_TonB"/>
</dbReference>
<dbReference type="InterPro" id="IPR039426">
    <property type="entry name" value="TonB-dep_rcpt-like"/>
</dbReference>
<dbReference type="PANTHER" id="PTHR32552:SF81">
    <property type="entry name" value="TONB-DEPENDENT OUTER MEMBRANE RECEPTOR"/>
    <property type="match status" value="1"/>
</dbReference>
<reference evidence="18" key="2">
    <citation type="journal article" date="2023" name="Syst. Appl. Microbiol.">
        <title>Govania unica gen. nov., sp. nov., a rare biosphere bacterium that represents a novel family in the class Alphaproteobacteria.</title>
        <authorList>
            <person name="Vandamme P."/>
            <person name="Peeters C."/>
            <person name="Hettiarachchi A."/>
            <person name="Cnockaert M."/>
            <person name="Carlier A."/>
        </authorList>
    </citation>
    <scope>NUCLEOTIDE SEQUENCE</scope>
    <source>
        <strain evidence="18">LMG 31809</strain>
    </source>
</reference>
<name>A0A9X3Z7G8_9PROT</name>
<accession>A0A9X3Z7G8</accession>
<comment type="subcellular location">
    <subcellularLocation>
        <location evidence="1 12">Cell outer membrane</location>
        <topology evidence="1 12">Multi-pass membrane protein</topology>
    </subcellularLocation>
</comment>
<dbReference type="GO" id="GO:0009279">
    <property type="term" value="C:cell outer membrane"/>
    <property type="evidence" value="ECO:0007669"/>
    <property type="project" value="UniProtKB-SubCell"/>
</dbReference>
<keyword evidence="2 12" id="KW-0813">Transport</keyword>
<keyword evidence="8" id="KW-0406">Ion transport</keyword>
<keyword evidence="11 12" id="KW-0998">Cell outer membrane</keyword>
<dbReference type="PROSITE" id="PS52016">
    <property type="entry name" value="TONB_DEPENDENT_REC_3"/>
    <property type="match status" value="1"/>
</dbReference>
<evidence type="ECO:0000256" key="10">
    <source>
        <dbReference type="ARBA" id="ARBA00023136"/>
    </source>
</evidence>
<dbReference type="InterPro" id="IPR010917">
    <property type="entry name" value="TonB_rcpt_CS"/>
</dbReference>
<keyword evidence="19" id="KW-1185">Reference proteome</keyword>
<dbReference type="InterPro" id="IPR036942">
    <property type="entry name" value="Beta-barrel_TonB_sf"/>
</dbReference>
<feature type="signal peptide" evidence="15">
    <location>
        <begin position="1"/>
        <end position="26"/>
    </location>
</feature>
<keyword evidence="4" id="KW-0410">Iron transport</keyword>
<dbReference type="InterPro" id="IPR012910">
    <property type="entry name" value="Plug_dom"/>
</dbReference>
<dbReference type="SUPFAM" id="SSF56935">
    <property type="entry name" value="Porins"/>
    <property type="match status" value="1"/>
</dbReference>
<evidence type="ECO:0000256" key="5">
    <source>
        <dbReference type="ARBA" id="ARBA00022692"/>
    </source>
</evidence>
<evidence type="ECO:0000256" key="1">
    <source>
        <dbReference type="ARBA" id="ARBA00004571"/>
    </source>
</evidence>
<dbReference type="RefSeq" id="WP_274943939.1">
    <property type="nucleotide sequence ID" value="NZ_JANWOI010000003.1"/>
</dbReference>
<keyword evidence="7" id="KW-0408">Iron</keyword>
<evidence type="ECO:0000256" key="4">
    <source>
        <dbReference type="ARBA" id="ARBA00022496"/>
    </source>
</evidence>
<proteinExistence type="inferred from homology"/>
<evidence type="ECO:0000313" key="19">
    <source>
        <dbReference type="Proteomes" id="UP001141619"/>
    </source>
</evidence>